<keyword evidence="3" id="KW-1185">Reference proteome</keyword>
<accession>A0AAN8CSR9</accession>
<gene>
    <name evidence="2" type="ORF">CesoFtcFv8_003476</name>
</gene>
<evidence type="ECO:0000313" key="3">
    <source>
        <dbReference type="Proteomes" id="UP001335648"/>
    </source>
</evidence>
<comment type="caution">
    <text evidence="2">The sequence shown here is derived from an EMBL/GenBank/DDBJ whole genome shotgun (WGS) entry which is preliminary data.</text>
</comment>
<evidence type="ECO:0000256" key="1">
    <source>
        <dbReference type="SAM" id="MobiDB-lite"/>
    </source>
</evidence>
<feature type="region of interest" description="Disordered" evidence="1">
    <location>
        <begin position="76"/>
        <end position="98"/>
    </location>
</feature>
<reference evidence="2 3" key="1">
    <citation type="journal article" date="2023" name="Mol. Biol. Evol.">
        <title>Genomics of Secondarily Temperate Adaptation in the Only Non-Antarctic Icefish.</title>
        <authorList>
            <person name="Rivera-Colon A.G."/>
            <person name="Rayamajhi N."/>
            <person name="Minhas B.F."/>
            <person name="Madrigal G."/>
            <person name="Bilyk K.T."/>
            <person name="Yoon V."/>
            <person name="Hune M."/>
            <person name="Gregory S."/>
            <person name="Cheng C.H.C."/>
            <person name="Catchen J.M."/>
        </authorList>
    </citation>
    <scope>NUCLEOTIDE SEQUENCE [LARGE SCALE GENOMIC DNA]</scope>
    <source>
        <strain evidence="2">JC2023a</strain>
    </source>
</reference>
<proteinExistence type="predicted"/>
<dbReference type="AlphaFoldDB" id="A0AAN8CSR9"/>
<evidence type="ECO:0000313" key="2">
    <source>
        <dbReference type="EMBL" id="KAK5909556.1"/>
    </source>
</evidence>
<sequence>MWQYLAFFVGKEFSGRQQGLAQVVGGVWAALRVAKTPGAHVGFHCFPREPGEGGAMSVPVVSHPARPLGSIGAGCVGSGGVPHRATPSSPPPPPPLIR</sequence>
<feature type="compositionally biased region" description="Pro residues" evidence="1">
    <location>
        <begin position="88"/>
        <end position="98"/>
    </location>
</feature>
<dbReference type="Proteomes" id="UP001335648">
    <property type="component" value="Unassembled WGS sequence"/>
</dbReference>
<protein>
    <submittedName>
        <fullName evidence="2">Uncharacterized protein</fullName>
    </submittedName>
</protein>
<dbReference type="EMBL" id="JAULUE010002048">
    <property type="protein sequence ID" value="KAK5909556.1"/>
    <property type="molecule type" value="Genomic_DNA"/>
</dbReference>
<name>A0AAN8CSR9_9TELE</name>
<organism evidence="2 3">
    <name type="scientific">Champsocephalus esox</name>
    <name type="common">pike icefish</name>
    <dbReference type="NCBI Taxonomy" id="159716"/>
    <lineage>
        <taxon>Eukaryota</taxon>
        <taxon>Metazoa</taxon>
        <taxon>Chordata</taxon>
        <taxon>Craniata</taxon>
        <taxon>Vertebrata</taxon>
        <taxon>Euteleostomi</taxon>
        <taxon>Actinopterygii</taxon>
        <taxon>Neopterygii</taxon>
        <taxon>Teleostei</taxon>
        <taxon>Neoteleostei</taxon>
        <taxon>Acanthomorphata</taxon>
        <taxon>Eupercaria</taxon>
        <taxon>Perciformes</taxon>
        <taxon>Notothenioidei</taxon>
        <taxon>Channichthyidae</taxon>
        <taxon>Champsocephalus</taxon>
    </lineage>
</organism>